<dbReference type="STRING" id="292563.Cyast_1984"/>
<dbReference type="HOGENOM" id="CLU_882003_0_0_3"/>
<dbReference type="eggNOG" id="ENOG5033T5U">
    <property type="taxonomic scope" value="Bacteria"/>
</dbReference>
<keyword evidence="2" id="KW-1185">Reference proteome</keyword>
<proteinExistence type="predicted"/>
<dbReference type="BioCyc" id="CSTA292563:G1353-1991-MONOMER"/>
<protein>
    <recommendedName>
        <fullName evidence="3">Glycosyltransferase family 1 protein</fullName>
    </recommendedName>
</protein>
<gene>
    <name evidence="1" type="ordered locus">Cyast_1984</name>
</gene>
<accession>K9YNA5</accession>
<sequence length="315" mass="36364">MIKVLLVRDYNACNTAYVVYCLNYLRKRLLIKFREINILDYLDFSHDSYDVVIYATHPGEDTNKFKRILSTIVRTDDKFLAFPKTKILFDGHAHGAIDGFSRLRGTKLPRIKNAPHKKILSDLNVILPTTHPMGIRPKSPVYNYFGPIKLFPKSVVRDIDISYRVNLGKNDNYRRQIRQAVLNKIQDYHGSNLIDTKFVPKDPNYKNYMSRVLISVCPPGHGPGSFRHLESLNAKSLMFSHDSINDVQLLPNTDLIDGEDYISFNLDNIHEKLDQLLDDRDRIEKIAEKGYRKFVTGYSIAKTAQTIFDGIKKVR</sequence>
<organism evidence="1 2">
    <name type="scientific">Cyanobacterium stanieri (strain ATCC 29140 / PCC 7202)</name>
    <dbReference type="NCBI Taxonomy" id="292563"/>
    <lineage>
        <taxon>Bacteria</taxon>
        <taxon>Bacillati</taxon>
        <taxon>Cyanobacteriota</taxon>
        <taxon>Cyanophyceae</taxon>
        <taxon>Oscillatoriophycideae</taxon>
        <taxon>Chroococcales</taxon>
        <taxon>Geminocystaceae</taxon>
        <taxon>Cyanobacterium</taxon>
    </lineage>
</organism>
<reference evidence="2" key="1">
    <citation type="journal article" date="2013" name="Proc. Natl. Acad. Sci. U.S.A.">
        <title>Improving the coverage of the cyanobacterial phylum using diversity-driven genome sequencing.</title>
        <authorList>
            <person name="Shih P.M."/>
            <person name="Wu D."/>
            <person name="Latifi A."/>
            <person name="Axen S.D."/>
            <person name="Fewer D.P."/>
            <person name="Talla E."/>
            <person name="Calteau A."/>
            <person name="Cai F."/>
            <person name="Tandeau de Marsac N."/>
            <person name="Rippka R."/>
            <person name="Herdman M."/>
            <person name="Sivonen K."/>
            <person name="Coursin T."/>
            <person name="Laurent T."/>
            <person name="Goodwin L."/>
            <person name="Nolan M."/>
            <person name="Davenport K.W."/>
            <person name="Han C.S."/>
            <person name="Rubin E.M."/>
            <person name="Eisen J.A."/>
            <person name="Woyke T."/>
            <person name="Gugger M."/>
            <person name="Kerfeld C.A."/>
        </authorList>
    </citation>
    <scope>NUCLEOTIDE SEQUENCE [LARGE SCALE GENOMIC DNA]</scope>
    <source>
        <strain evidence="2">ATCC 29140 / PCC 7202</strain>
    </source>
</reference>
<evidence type="ECO:0000313" key="2">
    <source>
        <dbReference type="Proteomes" id="UP000010483"/>
    </source>
</evidence>
<dbReference type="KEGG" id="csn:Cyast_1984"/>
<name>K9YNA5_CYASC</name>
<evidence type="ECO:0000313" key="1">
    <source>
        <dbReference type="EMBL" id="AFZ47937.1"/>
    </source>
</evidence>
<dbReference type="Proteomes" id="UP000010483">
    <property type="component" value="Chromosome"/>
</dbReference>
<dbReference type="AlphaFoldDB" id="K9YNA5"/>
<dbReference type="EMBL" id="CP003940">
    <property type="protein sequence ID" value="AFZ47937.1"/>
    <property type="molecule type" value="Genomic_DNA"/>
</dbReference>
<evidence type="ECO:0008006" key="3">
    <source>
        <dbReference type="Google" id="ProtNLM"/>
    </source>
</evidence>